<dbReference type="OrthoDB" id="10253736at2759"/>
<dbReference type="Proteomes" id="UP000799776">
    <property type="component" value="Unassembled WGS sequence"/>
</dbReference>
<dbReference type="InterPro" id="IPR036291">
    <property type="entry name" value="NAD(P)-bd_dom_sf"/>
</dbReference>
<evidence type="ECO:0000259" key="4">
    <source>
        <dbReference type="SMART" id="SM00822"/>
    </source>
</evidence>
<dbReference type="GO" id="GO:0016616">
    <property type="term" value="F:oxidoreductase activity, acting on the CH-OH group of donors, NAD or NADP as acceptor"/>
    <property type="evidence" value="ECO:0007669"/>
    <property type="project" value="TreeGrafter"/>
</dbReference>
<feature type="non-terminal residue" evidence="5">
    <location>
        <position position="328"/>
    </location>
</feature>
<name>A0A9P4I2Q4_9PEZI</name>
<protein>
    <submittedName>
        <fullName evidence="5">NAD(P)-binding protein</fullName>
    </submittedName>
</protein>
<dbReference type="PRINTS" id="PR00080">
    <property type="entry name" value="SDRFAMILY"/>
</dbReference>
<dbReference type="SUPFAM" id="SSF51735">
    <property type="entry name" value="NAD(P)-binding Rossmann-fold domains"/>
    <property type="match status" value="1"/>
</dbReference>
<dbReference type="PANTHER" id="PTHR24322">
    <property type="entry name" value="PKSB"/>
    <property type="match status" value="1"/>
</dbReference>
<accession>A0A9P4I2Q4</accession>
<sequence>SSNVCGVQAFIISSSRGVQAFIIISSRGVPAFIISSSRGARAFIISSSLSTLNGALNGFARRQWCWREQGEKWDFSGPRAGGEVVVVTGGCGGFGRGIVKGLMGRCRVVVLDVQELPEEFEGRAGLYYYRCDLTSPASIAETAAAIRRDAGDPTVLINNAGLVSKLPILETSREDLERLFRVNLFSHWALIQEFLPAMLEKRKGHVVSVASMASYLSGPCMGDYSATKAGVLALHEALTAELRSLYTPNGTCIRTTIVHPMWAATPMLRDWQPMLEARGTPILDPSEIYDRIVAQVLSGKSAQIYVPAEVGRYSGLRGWPTWLQEWIR</sequence>
<dbReference type="InterPro" id="IPR002347">
    <property type="entry name" value="SDR_fam"/>
</dbReference>
<evidence type="ECO:0000313" key="6">
    <source>
        <dbReference type="Proteomes" id="UP000799776"/>
    </source>
</evidence>
<feature type="domain" description="Ketoreductase" evidence="4">
    <location>
        <begin position="83"/>
        <end position="260"/>
    </location>
</feature>
<keyword evidence="6" id="KW-1185">Reference proteome</keyword>
<dbReference type="SMART" id="SM00822">
    <property type="entry name" value="PKS_KR"/>
    <property type="match status" value="1"/>
</dbReference>
<dbReference type="AlphaFoldDB" id="A0A9P4I2Q4"/>
<organism evidence="5 6">
    <name type="scientific">Saccharata proteae CBS 121410</name>
    <dbReference type="NCBI Taxonomy" id="1314787"/>
    <lineage>
        <taxon>Eukaryota</taxon>
        <taxon>Fungi</taxon>
        <taxon>Dikarya</taxon>
        <taxon>Ascomycota</taxon>
        <taxon>Pezizomycotina</taxon>
        <taxon>Dothideomycetes</taxon>
        <taxon>Dothideomycetes incertae sedis</taxon>
        <taxon>Botryosphaeriales</taxon>
        <taxon>Saccharataceae</taxon>
        <taxon>Saccharata</taxon>
    </lineage>
</organism>
<dbReference type="InterPro" id="IPR057326">
    <property type="entry name" value="KR_dom"/>
</dbReference>
<gene>
    <name evidence="5" type="ORF">K490DRAFT_22327</name>
</gene>
<dbReference type="PANTHER" id="PTHR24322:SF736">
    <property type="entry name" value="RETINOL DEHYDROGENASE 10"/>
    <property type="match status" value="1"/>
</dbReference>
<evidence type="ECO:0000256" key="3">
    <source>
        <dbReference type="RuleBase" id="RU000363"/>
    </source>
</evidence>
<dbReference type="EMBL" id="ML978711">
    <property type="protein sequence ID" value="KAF2092107.1"/>
    <property type="molecule type" value="Genomic_DNA"/>
</dbReference>
<dbReference type="Gene3D" id="3.40.50.720">
    <property type="entry name" value="NAD(P)-binding Rossmann-like Domain"/>
    <property type="match status" value="1"/>
</dbReference>
<keyword evidence="2" id="KW-0560">Oxidoreductase</keyword>
<evidence type="ECO:0000256" key="1">
    <source>
        <dbReference type="ARBA" id="ARBA00006484"/>
    </source>
</evidence>
<reference evidence="5" key="1">
    <citation type="journal article" date="2020" name="Stud. Mycol.">
        <title>101 Dothideomycetes genomes: a test case for predicting lifestyles and emergence of pathogens.</title>
        <authorList>
            <person name="Haridas S."/>
            <person name="Albert R."/>
            <person name="Binder M."/>
            <person name="Bloem J."/>
            <person name="Labutti K."/>
            <person name="Salamov A."/>
            <person name="Andreopoulos B."/>
            <person name="Baker S."/>
            <person name="Barry K."/>
            <person name="Bills G."/>
            <person name="Bluhm B."/>
            <person name="Cannon C."/>
            <person name="Castanera R."/>
            <person name="Culley D."/>
            <person name="Daum C."/>
            <person name="Ezra D."/>
            <person name="Gonzalez J."/>
            <person name="Henrissat B."/>
            <person name="Kuo A."/>
            <person name="Liang C."/>
            <person name="Lipzen A."/>
            <person name="Lutzoni F."/>
            <person name="Magnuson J."/>
            <person name="Mondo S."/>
            <person name="Nolan M."/>
            <person name="Ohm R."/>
            <person name="Pangilinan J."/>
            <person name="Park H.-J."/>
            <person name="Ramirez L."/>
            <person name="Alfaro M."/>
            <person name="Sun H."/>
            <person name="Tritt A."/>
            <person name="Yoshinaga Y."/>
            <person name="Zwiers L.-H."/>
            <person name="Turgeon B."/>
            <person name="Goodwin S."/>
            <person name="Spatafora J."/>
            <person name="Crous P."/>
            <person name="Grigoriev I."/>
        </authorList>
    </citation>
    <scope>NUCLEOTIDE SEQUENCE</scope>
    <source>
        <strain evidence="5">CBS 121410</strain>
    </source>
</reference>
<comment type="similarity">
    <text evidence="1 3">Belongs to the short-chain dehydrogenases/reductases (SDR) family.</text>
</comment>
<dbReference type="PRINTS" id="PR00081">
    <property type="entry name" value="GDHRDH"/>
</dbReference>
<dbReference type="Pfam" id="PF00106">
    <property type="entry name" value="adh_short"/>
    <property type="match status" value="1"/>
</dbReference>
<feature type="non-terminal residue" evidence="5">
    <location>
        <position position="1"/>
    </location>
</feature>
<comment type="caution">
    <text evidence="5">The sequence shown here is derived from an EMBL/GenBank/DDBJ whole genome shotgun (WGS) entry which is preliminary data.</text>
</comment>
<evidence type="ECO:0000256" key="2">
    <source>
        <dbReference type="ARBA" id="ARBA00023002"/>
    </source>
</evidence>
<evidence type="ECO:0000313" key="5">
    <source>
        <dbReference type="EMBL" id="KAF2092107.1"/>
    </source>
</evidence>
<proteinExistence type="inferred from homology"/>